<organism evidence="2 3">
    <name type="scientific">Desulfobaculum xiamenense</name>
    <dbReference type="NCBI Taxonomy" id="995050"/>
    <lineage>
        <taxon>Bacteria</taxon>
        <taxon>Pseudomonadati</taxon>
        <taxon>Thermodesulfobacteriota</taxon>
        <taxon>Desulfovibrionia</taxon>
        <taxon>Desulfovibrionales</taxon>
        <taxon>Desulfovibrionaceae</taxon>
        <taxon>Desulfobaculum</taxon>
    </lineage>
</organism>
<dbReference type="SMART" id="SM00471">
    <property type="entry name" value="HDc"/>
    <property type="match status" value="1"/>
</dbReference>
<dbReference type="InterPro" id="IPR052340">
    <property type="entry name" value="RNase_Y/CdgJ"/>
</dbReference>
<dbReference type="PROSITE" id="PS51833">
    <property type="entry name" value="HDOD"/>
    <property type="match status" value="1"/>
</dbReference>
<name>A0A846QJT6_9BACT</name>
<dbReference type="SUPFAM" id="SSF109604">
    <property type="entry name" value="HD-domain/PDEase-like"/>
    <property type="match status" value="1"/>
</dbReference>
<dbReference type="InterPro" id="IPR003607">
    <property type="entry name" value="HD/PDEase_dom"/>
</dbReference>
<reference evidence="2 3" key="1">
    <citation type="submission" date="2020-03" db="EMBL/GenBank/DDBJ databases">
        <title>Genomic Encyclopedia of Type Strains, Phase IV (KMG-IV): sequencing the most valuable type-strain genomes for metagenomic binning, comparative biology and taxonomic classification.</title>
        <authorList>
            <person name="Goeker M."/>
        </authorList>
    </citation>
    <scope>NUCLEOTIDE SEQUENCE [LARGE SCALE GENOMIC DNA]</scope>
    <source>
        <strain evidence="2 3">DSM 24233</strain>
    </source>
</reference>
<keyword evidence="3" id="KW-1185">Reference proteome</keyword>
<dbReference type="CDD" id="cd00077">
    <property type="entry name" value="HDc"/>
    <property type="match status" value="1"/>
</dbReference>
<evidence type="ECO:0000313" key="3">
    <source>
        <dbReference type="Proteomes" id="UP000580856"/>
    </source>
</evidence>
<dbReference type="GO" id="GO:0016740">
    <property type="term" value="F:transferase activity"/>
    <property type="evidence" value="ECO:0007669"/>
    <property type="project" value="UniProtKB-KW"/>
</dbReference>
<dbReference type="AlphaFoldDB" id="A0A846QJT6"/>
<protein>
    <submittedName>
        <fullName evidence="2">Putative nucleotidyltransferase with HDIG domain</fullName>
    </submittedName>
</protein>
<dbReference type="RefSeq" id="WP_167941541.1">
    <property type="nucleotide sequence ID" value="NZ_JAATJA010000002.1"/>
</dbReference>
<gene>
    <name evidence="2" type="ORF">GGQ74_002151</name>
</gene>
<dbReference type="EMBL" id="JAATJA010000002">
    <property type="protein sequence ID" value="NJB68478.1"/>
    <property type="molecule type" value="Genomic_DNA"/>
</dbReference>
<comment type="caution">
    <text evidence="2">The sequence shown here is derived from an EMBL/GenBank/DDBJ whole genome shotgun (WGS) entry which is preliminary data.</text>
</comment>
<evidence type="ECO:0000313" key="2">
    <source>
        <dbReference type="EMBL" id="NJB68478.1"/>
    </source>
</evidence>
<sequence>MNEELLSNAVAIADRRFAHVDTAHPAMSAIYRLACRHIATALEGGIELPLLPMPPMDPPSIPEQAIDPFDLLRGDLTLPSLPSVYAELQAVIADKDSSASDVAGVISRDTSLTAFLLRLVNSAFYSFPSQIDTISRAVAVVGTSQLSTLALGTSVMRMFTGIPEALANMEEFWRHSIRVGIIARSLARAAGGGEPERFFVAGLLHDVGRLAMCKLIPERFAAVIAYADEHHALLHETERGVLGFDHATLGGMLLRKWNLPFTLVSAVLNHHAPSQAEQDGHKTTIIHLADIMARGLDTDPGPRVYVPPLDTQAWSALELDPDQLAEAFHSCTEQMDATLRALAGLHTC</sequence>
<accession>A0A846QJT6</accession>
<dbReference type="PANTHER" id="PTHR33525">
    <property type="match status" value="1"/>
</dbReference>
<dbReference type="Pfam" id="PF08668">
    <property type="entry name" value="HDOD"/>
    <property type="match status" value="1"/>
</dbReference>
<proteinExistence type="predicted"/>
<dbReference type="InterPro" id="IPR013976">
    <property type="entry name" value="HDOD"/>
</dbReference>
<keyword evidence="2" id="KW-0808">Transferase</keyword>
<dbReference type="Gene3D" id="1.10.3210.10">
    <property type="entry name" value="Hypothetical protein af1432"/>
    <property type="match status" value="1"/>
</dbReference>
<dbReference type="InterPro" id="IPR006675">
    <property type="entry name" value="HDIG_dom"/>
</dbReference>
<dbReference type="PANTHER" id="PTHR33525:SF3">
    <property type="entry name" value="RIBONUCLEASE Y"/>
    <property type="match status" value="1"/>
</dbReference>
<dbReference type="NCBIfam" id="TIGR00277">
    <property type="entry name" value="HDIG"/>
    <property type="match status" value="1"/>
</dbReference>
<evidence type="ECO:0000259" key="1">
    <source>
        <dbReference type="PROSITE" id="PS51833"/>
    </source>
</evidence>
<dbReference type="Proteomes" id="UP000580856">
    <property type="component" value="Unassembled WGS sequence"/>
</dbReference>
<feature type="domain" description="HDOD" evidence="1">
    <location>
        <begin position="78"/>
        <end position="273"/>
    </location>
</feature>